<dbReference type="RefSeq" id="XP_025482574.1">
    <property type="nucleotide sequence ID" value="XM_025624684.1"/>
</dbReference>
<feature type="compositionally biased region" description="Basic and acidic residues" evidence="1">
    <location>
        <begin position="116"/>
        <end position="134"/>
    </location>
</feature>
<reference evidence="2" key="1">
    <citation type="submission" date="2016-12" db="EMBL/GenBank/DDBJ databases">
        <title>The genomes of Aspergillus section Nigri reveals drivers in fungal speciation.</title>
        <authorList>
            <consortium name="DOE Joint Genome Institute"/>
            <person name="Vesth T.C."/>
            <person name="Nybo J."/>
            <person name="Theobald S."/>
            <person name="Brandl J."/>
            <person name="Frisvad J.C."/>
            <person name="Nielsen K.F."/>
            <person name="Lyhne E.K."/>
            <person name="Kogle M.E."/>
            <person name="Kuo A."/>
            <person name="Riley R."/>
            <person name="Clum A."/>
            <person name="Nolan M."/>
            <person name="Lipzen A."/>
            <person name="Salamov A."/>
            <person name="Henrissat B."/>
            <person name="Wiebenga A."/>
            <person name="De Vries R.P."/>
            <person name="Grigoriev I.V."/>
            <person name="Mortensen U.H."/>
            <person name="Andersen M.R."/>
            <person name="Baker S.E."/>
        </authorList>
    </citation>
    <scope>NUCLEOTIDE SEQUENCE [LARGE SCALE GENOMIC DNA]</scope>
    <source>
        <strain evidence="2">CBS 115656</strain>
    </source>
</reference>
<organism evidence="2 3">
    <name type="scientific">Aspergillus neoniger (strain CBS 115656)</name>
    <dbReference type="NCBI Taxonomy" id="1448310"/>
    <lineage>
        <taxon>Eukaryota</taxon>
        <taxon>Fungi</taxon>
        <taxon>Dikarya</taxon>
        <taxon>Ascomycota</taxon>
        <taxon>Pezizomycotina</taxon>
        <taxon>Eurotiomycetes</taxon>
        <taxon>Eurotiomycetidae</taxon>
        <taxon>Eurotiales</taxon>
        <taxon>Aspergillaceae</taxon>
        <taxon>Aspergillus</taxon>
        <taxon>Aspergillus subgen. Circumdati</taxon>
    </lineage>
</organism>
<evidence type="ECO:0000313" key="2">
    <source>
        <dbReference type="EMBL" id="PYH37096.1"/>
    </source>
</evidence>
<gene>
    <name evidence="2" type="ORF">BO87DRAFT_384238</name>
</gene>
<dbReference type="EMBL" id="KZ821451">
    <property type="protein sequence ID" value="PYH37096.1"/>
    <property type="molecule type" value="Genomic_DNA"/>
</dbReference>
<evidence type="ECO:0000256" key="1">
    <source>
        <dbReference type="SAM" id="MobiDB-lite"/>
    </source>
</evidence>
<evidence type="ECO:0000313" key="3">
    <source>
        <dbReference type="Proteomes" id="UP000247647"/>
    </source>
</evidence>
<dbReference type="GeneID" id="37127140"/>
<protein>
    <submittedName>
        <fullName evidence="2">Uncharacterized protein</fullName>
    </submittedName>
</protein>
<feature type="region of interest" description="Disordered" evidence="1">
    <location>
        <begin position="108"/>
        <end position="142"/>
    </location>
</feature>
<proteinExistence type="predicted"/>
<sequence length="155" mass="17279">MDDPQCSRQHKGICNPILLLGDTHDQSSHRSCRLPVDPALRPEWNEIDGEDDAPGYTPLADVAEMHESPTLTTIFSQRLSPMMEHTAPVLVKLLIDIQMKMTLCQSQGQIMPSDQSEARNLHSGDDGPKDDRGPPLEPANHRGIPVKVWWRLSNG</sequence>
<accession>A0A318YRV0</accession>
<dbReference type="Proteomes" id="UP000247647">
    <property type="component" value="Unassembled WGS sequence"/>
</dbReference>
<keyword evidence="3" id="KW-1185">Reference proteome</keyword>
<name>A0A318YRV0_ASPNB</name>
<dbReference type="AlphaFoldDB" id="A0A318YRV0"/>